<accession>A0A1T4W6N0</accession>
<name>A0A1T4W6N0_9GAMM</name>
<protein>
    <submittedName>
        <fullName evidence="1">Uncharacterized protein</fullName>
    </submittedName>
</protein>
<dbReference type="Proteomes" id="UP000190460">
    <property type="component" value="Unassembled WGS sequence"/>
</dbReference>
<evidence type="ECO:0000313" key="1">
    <source>
        <dbReference type="EMBL" id="SKA72371.1"/>
    </source>
</evidence>
<dbReference type="STRING" id="92487.SAMN02745130_01052"/>
<evidence type="ECO:0000313" key="2">
    <source>
        <dbReference type="Proteomes" id="UP000190460"/>
    </source>
</evidence>
<gene>
    <name evidence="1" type="ORF">SAMN02745130_01052</name>
</gene>
<proteinExistence type="predicted"/>
<dbReference type="AlphaFoldDB" id="A0A1T4W6N0"/>
<dbReference type="EMBL" id="FUYB01000003">
    <property type="protein sequence ID" value="SKA72371.1"/>
    <property type="molecule type" value="Genomic_DNA"/>
</dbReference>
<sequence length="83" mass="9597">MTAQLPLFTLPEIKPDPVQQAQIDLEPYRARANHAGYKFVHVWAGKQDKKTALAVYRLLAVINKDSKKIFPQLLQRWIKELQA</sequence>
<organism evidence="1 2">
    <name type="scientific">Thiothrix eikelboomii</name>
    <dbReference type="NCBI Taxonomy" id="92487"/>
    <lineage>
        <taxon>Bacteria</taxon>
        <taxon>Pseudomonadati</taxon>
        <taxon>Pseudomonadota</taxon>
        <taxon>Gammaproteobacteria</taxon>
        <taxon>Thiotrichales</taxon>
        <taxon>Thiotrichaceae</taxon>
        <taxon>Thiothrix</taxon>
    </lineage>
</organism>
<dbReference type="RefSeq" id="WP_078921531.1">
    <property type="nucleotide sequence ID" value="NZ_FUYB01000003.1"/>
</dbReference>
<reference evidence="1 2" key="1">
    <citation type="submission" date="2017-02" db="EMBL/GenBank/DDBJ databases">
        <authorList>
            <person name="Peterson S.W."/>
        </authorList>
    </citation>
    <scope>NUCLEOTIDE SEQUENCE [LARGE SCALE GENOMIC DNA]</scope>
    <source>
        <strain evidence="1 2">ATCC 49788</strain>
    </source>
</reference>
<keyword evidence="2" id="KW-1185">Reference proteome</keyword>